<proteinExistence type="predicted"/>
<feature type="non-terminal residue" evidence="5">
    <location>
        <position position="42"/>
    </location>
</feature>
<evidence type="ECO:0000256" key="4">
    <source>
        <dbReference type="ARBA" id="ARBA00022840"/>
    </source>
</evidence>
<evidence type="ECO:0008006" key="6">
    <source>
        <dbReference type="Google" id="ProtNLM"/>
    </source>
</evidence>
<dbReference type="SUPFAM" id="SSF52540">
    <property type="entry name" value="P-loop containing nucleoside triphosphate hydrolases"/>
    <property type="match status" value="1"/>
</dbReference>
<evidence type="ECO:0000256" key="2">
    <source>
        <dbReference type="ARBA" id="ARBA00022598"/>
    </source>
</evidence>
<sequence length="42" mass="4810">MLSDLEIAQAVKMKPIMEIGQEIGIKEEEIELYGRYKAKISL</sequence>
<dbReference type="Pfam" id="PF01268">
    <property type="entry name" value="FTHFS"/>
    <property type="match status" value="1"/>
</dbReference>
<accession>A0A0F9KYQ8</accession>
<dbReference type="GO" id="GO:0006730">
    <property type="term" value="P:one-carbon metabolic process"/>
    <property type="evidence" value="ECO:0007669"/>
    <property type="project" value="UniProtKB-KW"/>
</dbReference>
<organism evidence="5">
    <name type="scientific">marine sediment metagenome</name>
    <dbReference type="NCBI Taxonomy" id="412755"/>
    <lineage>
        <taxon>unclassified sequences</taxon>
        <taxon>metagenomes</taxon>
        <taxon>ecological metagenomes</taxon>
    </lineage>
</organism>
<reference evidence="5" key="1">
    <citation type="journal article" date="2015" name="Nature">
        <title>Complex archaea that bridge the gap between prokaryotes and eukaryotes.</title>
        <authorList>
            <person name="Spang A."/>
            <person name="Saw J.H."/>
            <person name="Jorgensen S.L."/>
            <person name="Zaremba-Niedzwiedzka K."/>
            <person name="Martijn J."/>
            <person name="Lind A.E."/>
            <person name="van Eijk R."/>
            <person name="Schleper C."/>
            <person name="Guy L."/>
            <person name="Ettema T.J."/>
        </authorList>
    </citation>
    <scope>NUCLEOTIDE SEQUENCE</scope>
</reference>
<evidence type="ECO:0000313" key="5">
    <source>
        <dbReference type="EMBL" id="KKM27133.1"/>
    </source>
</evidence>
<keyword evidence="1" id="KW-0554">One-carbon metabolism</keyword>
<name>A0A0F9KYQ8_9ZZZZ</name>
<keyword evidence="3" id="KW-0547">Nucleotide-binding</keyword>
<comment type="caution">
    <text evidence="5">The sequence shown here is derived from an EMBL/GenBank/DDBJ whole genome shotgun (WGS) entry which is preliminary data.</text>
</comment>
<keyword evidence="2" id="KW-0436">Ligase</keyword>
<gene>
    <name evidence="5" type="ORF">LCGC14_1577730</name>
</gene>
<dbReference type="Gene3D" id="3.40.50.300">
    <property type="entry name" value="P-loop containing nucleotide triphosphate hydrolases"/>
    <property type="match status" value="1"/>
</dbReference>
<keyword evidence="4" id="KW-0067">ATP-binding</keyword>
<dbReference type="EMBL" id="LAZR01012381">
    <property type="protein sequence ID" value="KKM27133.1"/>
    <property type="molecule type" value="Genomic_DNA"/>
</dbReference>
<dbReference type="GO" id="GO:0004329">
    <property type="term" value="F:formate-tetrahydrofolate ligase activity"/>
    <property type="evidence" value="ECO:0007669"/>
    <property type="project" value="InterPro"/>
</dbReference>
<evidence type="ECO:0000256" key="1">
    <source>
        <dbReference type="ARBA" id="ARBA00022563"/>
    </source>
</evidence>
<evidence type="ECO:0000256" key="3">
    <source>
        <dbReference type="ARBA" id="ARBA00022741"/>
    </source>
</evidence>
<protein>
    <recommendedName>
        <fullName evidence="6">Formate--tetrahydrofolate ligase</fullName>
    </recommendedName>
</protein>
<dbReference type="InterPro" id="IPR027417">
    <property type="entry name" value="P-loop_NTPase"/>
</dbReference>
<dbReference type="AlphaFoldDB" id="A0A0F9KYQ8"/>
<dbReference type="GO" id="GO:0005524">
    <property type="term" value="F:ATP binding"/>
    <property type="evidence" value="ECO:0007669"/>
    <property type="project" value="UniProtKB-KW"/>
</dbReference>
<dbReference type="InterPro" id="IPR000559">
    <property type="entry name" value="Formate_THF_ligase"/>
</dbReference>